<gene>
    <name evidence="17" type="ORF">BCR42DRAFT_334703</name>
</gene>
<feature type="domain" description="Potassium channel" evidence="15">
    <location>
        <begin position="62"/>
        <end position="125"/>
    </location>
</feature>
<sequence length="599" mass="67173">MAKQASTSLFSFRGFVEWITTVPLLASIFISNGRYLYDVAMDPIRIKLINLLTILTALVYNGVALFSYSESTFAHRHYTLLELLYMVSVTLSTVGYGGRIIIILLIGSSLSIIPALIADLLDTIRKKNYGGGCIKDESIPFILIIGTFTPEQVNDILDGFLSREISETHLSVVFLVVNSSLTEDLKMMERNSIWGHRIQFLHGSTLVWTNKNMCVARYAQAIFTMSDARAIDPLMEDEQNTARLWTLYCYTARHGVPLYSYNLDPSTAIYQKVAKEVICVGEFKQNLLAMNCRCPGVSTLLTNLLHQRRPTDNYKEPWQAQYDDGLCCEIYTSPAAEFILFAIKTHDKERGNNGILLNPGNSYTIKKSDLCIYIAENPKEIRDIDGLRTRAYFPTQTSNFSSTNATPTPSSPSSSSLSNSPSTLSFKYSIQSYRLSKLPTSRCEFLNNGRFLATGLGGGLANLATGNTKLPLCYLLGTPTVLDDAIFQSVDHLTGHILVCLHREVKNIFKFIYNLRTHHVAPEEIQDIVLLCSNLPDQKTFQRVNMFPRIYFGDCKKPEDLLRAGATRAKQIVIMRLEASVTNHATSYHQGRNRDSSAM</sequence>
<organism evidence="17 18">
    <name type="scientific">Absidia repens</name>
    <dbReference type="NCBI Taxonomy" id="90262"/>
    <lineage>
        <taxon>Eukaryota</taxon>
        <taxon>Fungi</taxon>
        <taxon>Fungi incertae sedis</taxon>
        <taxon>Mucoromycota</taxon>
        <taxon>Mucoromycotina</taxon>
        <taxon>Mucoromycetes</taxon>
        <taxon>Mucorales</taxon>
        <taxon>Cunninghamellaceae</taxon>
        <taxon>Absidia</taxon>
    </lineage>
</organism>
<dbReference type="Gene3D" id="1.10.287.70">
    <property type="match status" value="1"/>
</dbReference>
<keyword evidence="18" id="KW-1185">Reference proteome</keyword>
<evidence type="ECO:0000256" key="12">
    <source>
        <dbReference type="SAM" id="MobiDB-lite"/>
    </source>
</evidence>
<evidence type="ECO:0000256" key="11">
    <source>
        <dbReference type="ARBA" id="ARBA00034430"/>
    </source>
</evidence>
<dbReference type="Proteomes" id="UP000193560">
    <property type="component" value="Unassembled WGS sequence"/>
</dbReference>
<dbReference type="Pfam" id="PF22614">
    <property type="entry name" value="Slo-like_RCK"/>
    <property type="match status" value="2"/>
</dbReference>
<dbReference type="AlphaFoldDB" id="A0A1X2I554"/>
<dbReference type="GO" id="GO:0015271">
    <property type="term" value="F:outward rectifier potassium channel activity"/>
    <property type="evidence" value="ECO:0007669"/>
    <property type="project" value="TreeGrafter"/>
</dbReference>
<accession>A0A1X2I554</accession>
<dbReference type="EMBL" id="MCGE01000027">
    <property type="protein sequence ID" value="ORZ09574.1"/>
    <property type="molecule type" value="Genomic_DNA"/>
</dbReference>
<feature type="transmembrane region" description="Helical" evidence="13">
    <location>
        <begin position="48"/>
        <end position="68"/>
    </location>
</feature>
<keyword evidence="9 13" id="KW-0472">Membrane</keyword>
<keyword evidence="4 13" id="KW-0812">Transmembrane</keyword>
<evidence type="ECO:0000256" key="13">
    <source>
        <dbReference type="SAM" id="Phobius"/>
    </source>
</evidence>
<evidence type="ECO:0000256" key="1">
    <source>
        <dbReference type="ARBA" id="ARBA00004141"/>
    </source>
</evidence>
<evidence type="ECO:0000259" key="16">
    <source>
        <dbReference type="Pfam" id="PF22614"/>
    </source>
</evidence>
<keyword evidence="2" id="KW-0813">Transport</keyword>
<evidence type="ECO:0000256" key="2">
    <source>
        <dbReference type="ARBA" id="ARBA00022448"/>
    </source>
</evidence>
<keyword evidence="7 13" id="KW-1133">Transmembrane helix</keyword>
<feature type="domain" description="Calcium-activated potassium channel BK alpha subunit" evidence="14">
    <location>
        <begin position="275"/>
        <end position="337"/>
    </location>
</feature>
<dbReference type="PANTHER" id="PTHR10027">
    <property type="entry name" value="CALCIUM-ACTIVATED POTASSIUM CHANNEL ALPHA CHAIN"/>
    <property type="match status" value="1"/>
</dbReference>
<evidence type="ECO:0000313" key="17">
    <source>
        <dbReference type="EMBL" id="ORZ09574.1"/>
    </source>
</evidence>
<comment type="catalytic activity">
    <reaction evidence="11">
        <text>K(+)(in) = K(+)(out)</text>
        <dbReference type="Rhea" id="RHEA:29463"/>
        <dbReference type="ChEBI" id="CHEBI:29103"/>
    </reaction>
</comment>
<dbReference type="GO" id="GO:0005886">
    <property type="term" value="C:plasma membrane"/>
    <property type="evidence" value="ECO:0007669"/>
    <property type="project" value="TreeGrafter"/>
</dbReference>
<proteinExistence type="predicted"/>
<keyword evidence="10 17" id="KW-0407">Ion channel</keyword>
<comment type="caution">
    <text evidence="17">The sequence shown here is derived from an EMBL/GenBank/DDBJ whole genome shotgun (WGS) entry which is preliminary data.</text>
</comment>
<dbReference type="InterPro" id="IPR003148">
    <property type="entry name" value="RCK_N"/>
</dbReference>
<evidence type="ECO:0000259" key="15">
    <source>
        <dbReference type="Pfam" id="PF07885"/>
    </source>
</evidence>
<evidence type="ECO:0000256" key="9">
    <source>
        <dbReference type="ARBA" id="ARBA00023136"/>
    </source>
</evidence>
<dbReference type="SUPFAM" id="SSF81324">
    <property type="entry name" value="Voltage-gated potassium channels"/>
    <property type="match status" value="1"/>
</dbReference>
<evidence type="ECO:0000313" key="18">
    <source>
        <dbReference type="Proteomes" id="UP000193560"/>
    </source>
</evidence>
<comment type="subcellular location">
    <subcellularLocation>
        <location evidence="1">Membrane</location>
        <topology evidence="1">Multi-pass membrane protein</topology>
    </subcellularLocation>
</comment>
<protein>
    <submittedName>
        <fullName evidence="17">Calcium-activated BK potassium channel alpha subunit-domain-containing protein</fullName>
    </submittedName>
</protein>
<feature type="domain" description="RCK N-terminal" evidence="16">
    <location>
        <begin position="493"/>
        <end position="580"/>
    </location>
</feature>
<dbReference type="InterPro" id="IPR013099">
    <property type="entry name" value="K_chnl_dom"/>
</dbReference>
<keyword evidence="8" id="KW-0406">Ion transport</keyword>
<keyword evidence="5" id="KW-0631">Potassium channel</keyword>
<feature type="transmembrane region" description="Helical" evidence="13">
    <location>
        <begin position="15"/>
        <end position="36"/>
    </location>
</feature>
<dbReference type="Pfam" id="PF03493">
    <property type="entry name" value="BK_channel_a"/>
    <property type="match status" value="1"/>
</dbReference>
<evidence type="ECO:0000256" key="7">
    <source>
        <dbReference type="ARBA" id="ARBA00022989"/>
    </source>
</evidence>
<evidence type="ECO:0000256" key="4">
    <source>
        <dbReference type="ARBA" id="ARBA00022692"/>
    </source>
</evidence>
<reference evidence="17 18" key="1">
    <citation type="submission" date="2016-07" db="EMBL/GenBank/DDBJ databases">
        <title>Pervasive Adenine N6-methylation of Active Genes in Fungi.</title>
        <authorList>
            <consortium name="DOE Joint Genome Institute"/>
            <person name="Mondo S.J."/>
            <person name="Dannebaum R.O."/>
            <person name="Kuo R.C."/>
            <person name="Labutti K."/>
            <person name="Haridas S."/>
            <person name="Kuo A."/>
            <person name="Salamov A."/>
            <person name="Ahrendt S.R."/>
            <person name="Lipzen A."/>
            <person name="Sullivan W."/>
            <person name="Andreopoulos W.B."/>
            <person name="Clum A."/>
            <person name="Lindquist E."/>
            <person name="Daum C."/>
            <person name="Ramamoorthy G.K."/>
            <person name="Gryganskyi A."/>
            <person name="Culley D."/>
            <person name="Magnuson J.K."/>
            <person name="James T.Y."/>
            <person name="O'Malley M.A."/>
            <person name="Stajich J.E."/>
            <person name="Spatafora J.W."/>
            <person name="Visel A."/>
            <person name="Grigoriev I.V."/>
        </authorList>
    </citation>
    <scope>NUCLEOTIDE SEQUENCE [LARGE SCALE GENOMIC DNA]</scope>
    <source>
        <strain evidence="17 18">NRRL 1336</strain>
    </source>
</reference>
<dbReference type="OrthoDB" id="297496at2759"/>
<dbReference type="InterPro" id="IPR003929">
    <property type="entry name" value="K_chnl_BK_asu"/>
</dbReference>
<feature type="domain" description="RCK N-terminal" evidence="16">
    <location>
        <begin position="141"/>
        <end position="250"/>
    </location>
</feature>
<feature type="region of interest" description="Disordered" evidence="12">
    <location>
        <begin position="398"/>
        <end position="421"/>
    </location>
</feature>
<dbReference type="Pfam" id="PF07885">
    <property type="entry name" value="Ion_trans_2"/>
    <property type="match status" value="1"/>
</dbReference>
<evidence type="ECO:0000256" key="8">
    <source>
        <dbReference type="ARBA" id="ARBA00023065"/>
    </source>
</evidence>
<name>A0A1X2I554_9FUNG</name>
<evidence type="ECO:0000256" key="5">
    <source>
        <dbReference type="ARBA" id="ARBA00022826"/>
    </source>
</evidence>
<evidence type="ECO:0000259" key="14">
    <source>
        <dbReference type="Pfam" id="PF03493"/>
    </source>
</evidence>
<evidence type="ECO:0000256" key="6">
    <source>
        <dbReference type="ARBA" id="ARBA00022958"/>
    </source>
</evidence>
<evidence type="ECO:0000256" key="3">
    <source>
        <dbReference type="ARBA" id="ARBA00022538"/>
    </source>
</evidence>
<dbReference type="InterPro" id="IPR047871">
    <property type="entry name" value="K_chnl_Slo-like"/>
</dbReference>
<evidence type="ECO:0000256" key="10">
    <source>
        <dbReference type="ARBA" id="ARBA00023303"/>
    </source>
</evidence>
<keyword evidence="3" id="KW-0633">Potassium transport</keyword>
<dbReference type="PANTHER" id="PTHR10027:SF10">
    <property type="entry name" value="SLOWPOKE 2, ISOFORM D"/>
    <property type="match status" value="1"/>
</dbReference>
<keyword evidence="6" id="KW-0630">Potassium</keyword>
<dbReference type="GO" id="GO:0005228">
    <property type="term" value="F:intracellular sodium-activated potassium channel activity"/>
    <property type="evidence" value="ECO:0007669"/>
    <property type="project" value="TreeGrafter"/>
</dbReference>